<reference evidence="2" key="1">
    <citation type="submission" date="2018-05" db="EMBL/GenBank/DDBJ databases">
        <authorList>
            <person name="Lanie J.A."/>
            <person name="Ng W.-L."/>
            <person name="Kazmierczak K.M."/>
            <person name="Andrzejewski T.M."/>
            <person name="Davidsen T.M."/>
            <person name="Wayne K.J."/>
            <person name="Tettelin H."/>
            <person name="Glass J.I."/>
            <person name="Rusch D."/>
            <person name="Podicherti R."/>
            <person name="Tsui H.-C.T."/>
            <person name="Winkler M.E."/>
        </authorList>
    </citation>
    <scope>NUCLEOTIDE SEQUENCE</scope>
</reference>
<evidence type="ECO:0000313" key="2">
    <source>
        <dbReference type="EMBL" id="SVB24596.1"/>
    </source>
</evidence>
<protein>
    <recommendedName>
        <fullName evidence="3">Glycosyltransferase RgtA/B/C/D-like domain-containing protein</fullName>
    </recommendedName>
</protein>
<organism evidence="2">
    <name type="scientific">marine metagenome</name>
    <dbReference type="NCBI Taxonomy" id="408172"/>
    <lineage>
        <taxon>unclassified sequences</taxon>
        <taxon>metagenomes</taxon>
        <taxon>ecological metagenomes</taxon>
    </lineage>
</organism>
<keyword evidence="1" id="KW-0472">Membrane</keyword>
<accession>A0A382CET2</accession>
<sequence>MDLLTPTFLVIISLSTILFRRPFQNFPLDDDFAIYTYRARFASQGFQWKKDLQIIGIPMWKMLLLDKLYGSREGGVQRIRHLQTAFHLAGSLAIYGALWNFTHNPWASFTGGLLYSFYGTSPDLTAGSFNFEQFYIPFIFSGLAFLQAGPDWVILAGLCYGLATIPKYTTALFTGILTLLVWYKFGGFASAQFVFASTGVMALSNITEWKMGFWDAESRKQMKTRMATTLRLTRTKTMHFSVLFEIGQLFKQALPVWLGLIPLGYYFVQNQNIWLSAFSLVLISMIIFQRAFSRYHYLPLFGLLSLGCGLGMNAVLTLEPTSAGVILAVFAALLAWNWKTMAFYYLRPTEPETLIHYEKFDQYLYLPRLGKILKRLMRMRGESGERIFVWGTFSQLYHLVDSPASDNFLHHTIGPWDDLDLENFYDSFVGGLLRHKPKYL</sequence>
<dbReference type="EMBL" id="UINC01034170">
    <property type="protein sequence ID" value="SVB24596.1"/>
    <property type="molecule type" value="Genomic_DNA"/>
</dbReference>
<dbReference type="AlphaFoldDB" id="A0A382CET2"/>
<keyword evidence="1" id="KW-1133">Transmembrane helix</keyword>
<feature type="non-terminal residue" evidence="2">
    <location>
        <position position="1"/>
    </location>
</feature>
<feature type="transmembrane region" description="Helical" evidence="1">
    <location>
        <begin position="168"/>
        <end position="185"/>
    </location>
</feature>
<proteinExistence type="predicted"/>
<feature type="transmembrane region" description="Helical" evidence="1">
    <location>
        <begin position="249"/>
        <end position="267"/>
    </location>
</feature>
<feature type="non-terminal residue" evidence="2">
    <location>
        <position position="440"/>
    </location>
</feature>
<feature type="transmembrane region" description="Helical" evidence="1">
    <location>
        <begin position="134"/>
        <end position="161"/>
    </location>
</feature>
<feature type="transmembrane region" description="Helical" evidence="1">
    <location>
        <begin position="273"/>
        <end position="292"/>
    </location>
</feature>
<evidence type="ECO:0000256" key="1">
    <source>
        <dbReference type="SAM" id="Phobius"/>
    </source>
</evidence>
<evidence type="ECO:0008006" key="3">
    <source>
        <dbReference type="Google" id="ProtNLM"/>
    </source>
</evidence>
<keyword evidence="1" id="KW-0812">Transmembrane</keyword>
<name>A0A382CET2_9ZZZZ</name>
<gene>
    <name evidence="2" type="ORF">METZ01_LOCUS177450</name>
</gene>
<feature type="transmembrane region" description="Helical" evidence="1">
    <location>
        <begin position="322"/>
        <end position="338"/>
    </location>
</feature>